<comment type="caution">
    <text evidence="1">The sequence shown here is derived from an EMBL/GenBank/DDBJ whole genome shotgun (WGS) entry which is preliminary data.</text>
</comment>
<sequence length="216" mass="24595">MKSATSLTVVSGSAELPEYPAELCDPHLTADYFTMFWHDRWLSSRLHLTGTMAVQGAALNLFFLARKQVPVGSLPADEAMLSRLLRIDLAEWRGLMAQPVTPLHQWKQYSYEDGVVLGHPVVIEVARDALTKREHRKASSEAKSVAIRQTRLIELMRELGCKKELCEDKVLVERLDAWLLENHRGQRRRPQVDASLTRALDFAVKEGWIGRHNMAR</sequence>
<dbReference type="EMBL" id="JADFFK010000001">
    <property type="protein sequence ID" value="MBE9635764.1"/>
    <property type="molecule type" value="Genomic_DNA"/>
</dbReference>
<reference evidence="1 2" key="1">
    <citation type="journal article" date="2021" name="Int. J. Syst. Evol. Microbiol.">
        <title>Salipiger mangrovisoli sp. nov., isolated from mangrove soil and the proposal for the reclassification of Paraphaeobacter pallidus as Salipiger pallidus comb. nov.</title>
        <authorList>
            <person name="Du J."/>
            <person name="Liu Y."/>
            <person name="Pei T."/>
            <person name="Deng M.R."/>
            <person name="Zhu H."/>
        </authorList>
    </citation>
    <scope>NUCLEOTIDE SEQUENCE [LARGE SCALE GENOMIC DNA]</scope>
    <source>
        <strain evidence="1 2">6D45A</strain>
    </source>
</reference>
<dbReference type="Proteomes" id="UP000607796">
    <property type="component" value="Unassembled WGS sequence"/>
</dbReference>
<keyword evidence="2" id="KW-1185">Reference proteome</keyword>
<accession>A0ABR9WWU1</accession>
<protein>
    <recommendedName>
        <fullName evidence="3">DUF1376 domain-containing protein</fullName>
    </recommendedName>
</protein>
<evidence type="ECO:0008006" key="3">
    <source>
        <dbReference type="Google" id="ProtNLM"/>
    </source>
</evidence>
<proteinExistence type="predicted"/>
<name>A0ABR9WWU1_9RHOB</name>
<dbReference type="RefSeq" id="WP_194133068.1">
    <property type="nucleotide sequence ID" value="NZ_JADFFK010000001.1"/>
</dbReference>
<evidence type="ECO:0000313" key="2">
    <source>
        <dbReference type="Proteomes" id="UP000607796"/>
    </source>
</evidence>
<evidence type="ECO:0000313" key="1">
    <source>
        <dbReference type="EMBL" id="MBE9635764.1"/>
    </source>
</evidence>
<gene>
    <name evidence="1" type="ORF">IQ782_02810</name>
</gene>
<organism evidence="1 2">
    <name type="scientific">Salipiger mangrovisoli</name>
    <dbReference type="NCBI Taxonomy" id="2865933"/>
    <lineage>
        <taxon>Bacteria</taxon>
        <taxon>Pseudomonadati</taxon>
        <taxon>Pseudomonadota</taxon>
        <taxon>Alphaproteobacteria</taxon>
        <taxon>Rhodobacterales</taxon>
        <taxon>Roseobacteraceae</taxon>
        <taxon>Salipiger</taxon>
    </lineage>
</organism>